<evidence type="ECO:0000313" key="2">
    <source>
        <dbReference type="Proteomes" id="UP001281614"/>
    </source>
</evidence>
<protein>
    <submittedName>
        <fullName evidence="1">Uncharacterized protein</fullName>
    </submittedName>
</protein>
<dbReference type="Proteomes" id="UP001281614">
    <property type="component" value="Unassembled WGS sequence"/>
</dbReference>
<sequence>MKNLSNIFRKTYRSQVCDSFGRHNQEDYWRTFAAVTPCDTTNVFNENICSSLPASDSICDVDYTVVSAEDDTIDDADCSIAIEIDGTVYHGRLSDGGLYGSECGADCGFPPREFKSNYIFENVPMCD</sequence>
<comment type="caution">
    <text evidence="1">The sequence shown here is derived from an EMBL/GenBank/DDBJ whole genome shotgun (WGS) entry which is preliminary data.</text>
</comment>
<dbReference type="EMBL" id="VYYT01000101">
    <property type="protein sequence ID" value="KAK2770097.1"/>
    <property type="molecule type" value="Genomic_DNA"/>
</dbReference>
<reference evidence="1" key="1">
    <citation type="submission" date="2023-02" db="EMBL/GenBank/DDBJ databases">
        <title>Colletotrichum kahawae CIFC_Que2 genome sequencing and assembly.</title>
        <authorList>
            <person name="Baroncelli R."/>
        </authorList>
    </citation>
    <scope>NUCLEOTIDE SEQUENCE</scope>
    <source>
        <strain evidence="1">CIFC_Que2</strain>
    </source>
</reference>
<keyword evidence="2" id="KW-1185">Reference proteome</keyword>
<gene>
    <name evidence="1" type="ORF">CKAH01_04440</name>
</gene>
<dbReference type="AlphaFoldDB" id="A0AAD9YN92"/>
<name>A0AAD9YN92_COLKA</name>
<evidence type="ECO:0000313" key="1">
    <source>
        <dbReference type="EMBL" id="KAK2770097.1"/>
    </source>
</evidence>
<proteinExistence type="predicted"/>
<organism evidence="1 2">
    <name type="scientific">Colletotrichum kahawae</name>
    <name type="common">Coffee berry disease fungus</name>
    <dbReference type="NCBI Taxonomy" id="34407"/>
    <lineage>
        <taxon>Eukaryota</taxon>
        <taxon>Fungi</taxon>
        <taxon>Dikarya</taxon>
        <taxon>Ascomycota</taxon>
        <taxon>Pezizomycotina</taxon>
        <taxon>Sordariomycetes</taxon>
        <taxon>Hypocreomycetidae</taxon>
        <taxon>Glomerellales</taxon>
        <taxon>Glomerellaceae</taxon>
        <taxon>Colletotrichum</taxon>
        <taxon>Colletotrichum gloeosporioides species complex</taxon>
    </lineage>
</organism>
<accession>A0AAD9YN92</accession>